<sequence length="188" mass="21224">MSEKNKLKKSVEIFSKDLEEVFENRKFVVFLCGPTLDIADKNNAAALRKRLKEELEAEDFDVVLGEDDGLEALRKKFSGMAHENELQFIQAHGNAVVLIASSVGSFCELGLFSHQHVHANARKTDFILIMDEKFKDDVSYMNEGPAKAINTFGKLMHCDFSDFDTSALIDRLKTRRHVWFTSGTGAFT</sequence>
<dbReference type="HOGENOM" id="CLU_1439530_0_0_6"/>
<evidence type="ECO:0000313" key="1">
    <source>
        <dbReference type="EMBL" id="ENO16104.1"/>
    </source>
</evidence>
<reference evidence="1 2" key="1">
    <citation type="journal article" date="2013" name="Genome Announc.">
        <title>Genome Sequence of the Polycyclic Aromatic Hydrocarbon-Degrading Bacterium Strain Marinobacter nanhaiticus D15-8WT.</title>
        <authorList>
            <person name="Cui Z."/>
            <person name="Gao W."/>
            <person name="Li Q."/>
            <person name="Xu G."/>
            <person name="Zheng L."/>
        </authorList>
    </citation>
    <scope>NUCLEOTIDE SEQUENCE [LARGE SCALE GENOMIC DNA]</scope>
    <source>
        <strain evidence="1 2">D15-8W</strain>
    </source>
</reference>
<organism evidence="1 2">
    <name type="scientific">Marinobacter nanhaiticus D15-8W</name>
    <dbReference type="NCBI Taxonomy" id="626887"/>
    <lineage>
        <taxon>Bacteria</taxon>
        <taxon>Pseudomonadati</taxon>
        <taxon>Pseudomonadota</taxon>
        <taxon>Gammaproteobacteria</taxon>
        <taxon>Pseudomonadales</taxon>
        <taxon>Marinobacteraceae</taxon>
        <taxon>Marinobacter</taxon>
    </lineage>
</organism>
<gene>
    <name evidence="1" type="ORF">J057_12146</name>
</gene>
<evidence type="ECO:0008006" key="3">
    <source>
        <dbReference type="Google" id="ProtNLM"/>
    </source>
</evidence>
<dbReference type="AlphaFoldDB" id="N6W793"/>
<dbReference type="OrthoDB" id="9150619at2"/>
<proteinExistence type="predicted"/>
<evidence type="ECO:0000313" key="2">
    <source>
        <dbReference type="Proteomes" id="UP000013165"/>
    </source>
</evidence>
<dbReference type="RefSeq" id="WP_004580390.1">
    <property type="nucleotide sequence ID" value="NZ_AP028878.1"/>
</dbReference>
<dbReference type="Proteomes" id="UP000013165">
    <property type="component" value="Unassembled WGS sequence"/>
</dbReference>
<keyword evidence="2" id="KW-1185">Reference proteome</keyword>
<dbReference type="EMBL" id="APLQ01000011">
    <property type="protein sequence ID" value="ENO16104.1"/>
    <property type="molecule type" value="Genomic_DNA"/>
</dbReference>
<accession>N6W793</accession>
<comment type="caution">
    <text evidence="1">The sequence shown here is derived from an EMBL/GenBank/DDBJ whole genome shotgun (WGS) entry which is preliminary data.</text>
</comment>
<name>N6W793_9GAMM</name>
<protein>
    <recommendedName>
        <fullName evidence="3">Alpha/beta hydrolase</fullName>
    </recommendedName>
</protein>